<dbReference type="Gene3D" id="1.25.10.10">
    <property type="entry name" value="Leucine-rich Repeat Variant"/>
    <property type="match status" value="1"/>
</dbReference>
<protein>
    <submittedName>
        <fullName evidence="2">Sulfatase modifying factor 1 (C-alpha-formyglycine- generating enzyme 1)</fullName>
    </submittedName>
</protein>
<evidence type="ECO:0000313" key="2">
    <source>
        <dbReference type="EMBL" id="VAX37522.1"/>
    </source>
</evidence>
<evidence type="ECO:0000256" key="1">
    <source>
        <dbReference type="SAM" id="MobiDB-lite"/>
    </source>
</evidence>
<sequence length="373" mass="39151">MKWIRLCTAIVATVFLTSAAQAGFGLFGSHGSCKSCVSAPSCQPESCKPTISRPCKPTIHTYQRKCSDIKPPSCDTACAPVTTCAPVCAAPVACAPIAPVCAAPIACAPKAPVCAAPVVTTCDSQPCGGGCGHGSHFKFPKFKFPKLKLHKFKMPKLGGHFGSSCTDSSCTEQSCVEQPHCDADPCEVAKLIYKSQTACYAKDREKAIDKLGDFDACRCNPEIMVAFIYALNDADEEVREEAADEIGDQIRKSKKEHGTCNNCCSPEVVAALTSALGDCDKGVRKQAEEALEACGYDIVDGNCETSCTTGGCGKVGCTSCGSHGSAPVQTAPAPAGKRLAPTPAPPEEPKAYFPSRNRKHRKNSLAGLFGLLN</sequence>
<gene>
    <name evidence="2" type="ORF">MNBD_PLANCTO02-1324</name>
</gene>
<feature type="region of interest" description="Disordered" evidence="1">
    <location>
        <begin position="325"/>
        <end position="360"/>
    </location>
</feature>
<dbReference type="AlphaFoldDB" id="A0A3B1D9T8"/>
<reference evidence="2" key="1">
    <citation type="submission" date="2018-06" db="EMBL/GenBank/DDBJ databases">
        <authorList>
            <person name="Zhirakovskaya E."/>
        </authorList>
    </citation>
    <scope>NUCLEOTIDE SEQUENCE</scope>
</reference>
<organism evidence="2">
    <name type="scientific">hydrothermal vent metagenome</name>
    <dbReference type="NCBI Taxonomy" id="652676"/>
    <lineage>
        <taxon>unclassified sequences</taxon>
        <taxon>metagenomes</taxon>
        <taxon>ecological metagenomes</taxon>
    </lineage>
</organism>
<proteinExistence type="predicted"/>
<dbReference type="Pfam" id="PF13646">
    <property type="entry name" value="HEAT_2"/>
    <property type="match status" value="1"/>
</dbReference>
<accession>A0A3B1D9T8</accession>
<dbReference type="EMBL" id="UOGL01000127">
    <property type="protein sequence ID" value="VAX37522.1"/>
    <property type="molecule type" value="Genomic_DNA"/>
</dbReference>
<name>A0A3B1D9T8_9ZZZZ</name>
<dbReference type="InterPro" id="IPR016024">
    <property type="entry name" value="ARM-type_fold"/>
</dbReference>
<dbReference type="InterPro" id="IPR011989">
    <property type="entry name" value="ARM-like"/>
</dbReference>
<dbReference type="SUPFAM" id="SSF48371">
    <property type="entry name" value="ARM repeat"/>
    <property type="match status" value="1"/>
</dbReference>